<dbReference type="Proteomes" id="UP001314166">
    <property type="component" value="Unassembled WGS sequence"/>
</dbReference>
<keyword evidence="1" id="KW-1133">Transmembrane helix</keyword>
<dbReference type="EMBL" id="CAUZMB010000007">
    <property type="protein sequence ID" value="CAK1248362.1"/>
    <property type="molecule type" value="Genomic_DNA"/>
</dbReference>
<dbReference type="PANTHER" id="PTHR10953:SF102">
    <property type="entry name" value="ADENYLYLTRANSFERASE AND SULFURTRANSFERASE MOCS3"/>
    <property type="match status" value="1"/>
</dbReference>
<reference evidence="3 4" key="1">
    <citation type="submission" date="2023-10" db="EMBL/GenBank/DDBJ databases">
        <authorList>
            <person name="Botero Cardona J."/>
        </authorList>
    </citation>
    <scope>NUCLEOTIDE SEQUENCE [LARGE SCALE GENOMIC DNA]</scope>
    <source>
        <strain evidence="3 4">R-55214</strain>
    </source>
</reference>
<dbReference type="RefSeq" id="WP_338344491.1">
    <property type="nucleotide sequence ID" value="NZ_CAUZLH010000013.1"/>
</dbReference>
<feature type="transmembrane region" description="Helical" evidence="1">
    <location>
        <begin position="331"/>
        <end position="347"/>
    </location>
</feature>
<evidence type="ECO:0000313" key="4">
    <source>
        <dbReference type="Proteomes" id="UP001314166"/>
    </source>
</evidence>
<protein>
    <submittedName>
        <fullName evidence="3">Molybdopterin or thiamine biosynthesis adenylyltransferase (ThiF)</fullName>
        <ecNumber evidence="3">2.7.7.73</ecNumber>
        <ecNumber evidence="3">2.7.7.80</ecNumber>
    </submittedName>
</protein>
<dbReference type="InterPro" id="IPR035985">
    <property type="entry name" value="Ubiquitin-activating_enz"/>
</dbReference>
<dbReference type="Gene3D" id="3.40.50.720">
    <property type="entry name" value="NAD(P)-binding Rossmann-like Domain"/>
    <property type="match status" value="1"/>
</dbReference>
<proteinExistence type="predicted"/>
<keyword evidence="3" id="KW-0548">Nucleotidyltransferase</keyword>
<evidence type="ECO:0000313" key="3">
    <source>
        <dbReference type="EMBL" id="CAK1248362.1"/>
    </source>
</evidence>
<organism evidence="3 4">
    <name type="scientific">Fructobacillus evanidus</name>
    <dbReference type="NCBI Taxonomy" id="3064281"/>
    <lineage>
        <taxon>Bacteria</taxon>
        <taxon>Bacillati</taxon>
        <taxon>Bacillota</taxon>
        <taxon>Bacilli</taxon>
        <taxon>Lactobacillales</taxon>
        <taxon>Lactobacillaceae</taxon>
        <taxon>Fructobacillus</taxon>
    </lineage>
</organism>
<evidence type="ECO:0000259" key="2">
    <source>
        <dbReference type="Pfam" id="PF00899"/>
    </source>
</evidence>
<feature type="transmembrane region" description="Helical" evidence="1">
    <location>
        <begin position="367"/>
        <end position="390"/>
    </location>
</feature>
<feature type="domain" description="THIF-type NAD/FAD binding fold" evidence="2">
    <location>
        <begin position="78"/>
        <end position="211"/>
    </location>
</feature>
<dbReference type="InterPro" id="IPR045886">
    <property type="entry name" value="ThiF/MoeB/HesA"/>
</dbReference>
<dbReference type="Pfam" id="PF00899">
    <property type="entry name" value="ThiF"/>
    <property type="match status" value="1"/>
</dbReference>
<dbReference type="CDD" id="cd01483">
    <property type="entry name" value="E1_enzyme_family"/>
    <property type="match status" value="1"/>
</dbReference>
<keyword evidence="4" id="KW-1185">Reference proteome</keyword>
<sequence length="400" mass="46662">MKDNLFLRVLGIDGNFKLEWNNHYKVVNKKEYQNFKKKGLTVKNVFDIDNKDSLNLDRNSSLYFFNNEFFIENDISPTILNKKIYIIGIGALGSKMFKSLVLLGFNNFVIVDPDVVEQSNLNRQELYSHEDIGKLKVFVASNWANKYNPNINICKINNFISSNSDIEEIIKNNGRPDVVIKAYDEPQNHMSIFMETMQKYKIPFTSGGITANDIVAGPTFVPSKRIKFKWKNFTSVIHGKYPVVNFEFDILAGLLVPEIIKILNFNYEGLNFLKIKKISIYKNNKNKKIKTIGLILIIILFFIIYFHIPWLMFVLFSILFLSFFKLDKWQYLFFAITTNLLGILYAISTNWQMKDGLLASFMRNIPLIWSGIIFLSNTILVSMLFFNVLGRVKKWIYQRK</sequence>
<name>A0ABN9YVA2_9LACO</name>
<dbReference type="InterPro" id="IPR000594">
    <property type="entry name" value="ThiF_NAD_FAD-bd"/>
</dbReference>
<evidence type="ECO:0000256" key="1">
    <source>
        <dbReference type="SAM" id="Phobius"/>
    </source>
</evidence>
<dbReference type="EC" id="2.7.7.73" evidence="3"/>
<keyword evidence="1" id="KW-0472">Membrane</keyword>
<dbReference type="GO" id="GO:0061605">
    <property type="term" value="F:molybdopterin-synthase adenylyltransferase activity"/>
    <property type="evidence" value="ECO:0007669"/>
    <property type="project" value="UniProtKB-EC"/>
</dbReference>
<comment type="caution">
    <text evidence="3">The sequence shown here is derived from an EMBL/GenBank/DDBJ whole genome shotgun (WGS) entry which is preliminary data.</text>
</comment>
<dbReference type="SUPFAM" id="SSF69572">
    <property type="entry name" value="Activating enzymes of the ubiquitin-like proteins"/>
    <property type="match status" value="1"/>
</dbReference>
<gene>
    <name evidence="3" type="ORF">R55214_HHFBAMCI_01179</name>
</gene>
<dbReference type="EC" id="2.7.7.80" evidence="3"/>
<keyword evidence="3" id="KW-0808">Transferase</keyword>
<keyword evidence="1" id="KW-0812">Transmembrane</keyword>
<feature type="transmembrane region" description="Helical" evidence="1">
    <location>
        <begin position="292"/>
        <end position="324"/>
    </location>
</feature>
<dbReference type="PANTHER" id="PTHR10953">
    <property type="entry name" value="UBIQUITIN-ACTIVATING ENZYME E1"/>
    <property type="match status" value="1"/>
</dbReference>
<accession>A0ABN9YVA2</accession>